<feature type="compositionally biased region" description="Basic and acidic residues" evidence="1">
    <location>
        <begin position="899"/>
        <end position="913"/>
    </location>
</feature>
<sequence length="2497" mass="281220">MAVTNAMFIFEVVVESVRSLVESRLLVIRSDFADIFSLELKDPKQMQIVIPDPPPLPPAPAGKKKKQKKPKPKKGKKGKKGKIVLPPPEPAIQSGQSVLFTSSAEFLIQNMKKFPLEVSLWSKEDNFTYIGSTLVPWDPMFLTYLELIYNAQEPQPVTLKEEYNIFEEGTAKLMAKLGIQVKLSYLGERVTTAFRTLSEDPTVKKFLYTGINSKTTSYMCTMKTTDEDFEENCNKIENNYVVDKPENKIVYADYKNAAAANLTFFSDGDYCCMGHADKPPESMYKAPETCPDVDFIVDYVRKIIVSCNDNMRMLTPRPTITPRVKATDMDRLCYCKETSWPDGKFAQQFRKEAQTEPCPVCINAGKVVPGSRGAKFDIANLRGPCGKPDCRIARDLRAYIENLVEEDDKEFDVNGIIGPCGSKTCTLAEKIQEFIRHEGVFKKGVTLEGLPTQCACVQKMEQALQKKTSCDSFCSKDCDETGSEASDCQGKGCPFKKPDQQVYSVYYFTVEHDFDKNTPGTSSPNKENSFKYCSCDCPSVKNSEVTTSSKSVCSTKGDKTNDSSGGSKYQLLVCPSQQENFLPSPADSNLVLKFSDIHNPCCVKTCDVVEKVKDFIVDGLESKKKKNKNKKDGEDCYCDCECSFKFTKNTTYCAVCGGYECMGDDMKDQPDYAKPHPCPVYHKLYDKKYIETPNPWPEDVTNKKPLQADQKKGSKSPASKSGSSKLTISRTRSMKSVADRKSEKKDVEKKTEVKKEKKQVGKFTASVEKEPPPPVEKKPETKYPYPPVPKNMGWNWTAEDIPGMKPRPLWRPGAANKILVRRYRALREGVEGAKKKRGLMQRKKKPDNKPTLIVKKKDGEYIVQMEVFKKYSKDRLLFQNPYEDKPPLIYSIGKTAEEKANIQKQRDRRERRETRRKSRLLQSTFRDKCQEICLKAYNQAIGILPLPNPNDPECPCYTQSPQNVTPPIDSCSCSDVGTISSSDTDRDEWEIQFSPPAALYNAKAKHPPIPVENETQYTYLDYKVKLLDKRGNQVPRYFTGPEGKQECSDLGGFWSPNHEWQEINKDGYIGPDNRWVPMNFIGPDGMSYSAEEGSFTDSHGQLLKIGIDGYIDKAGKWAWYARRARGGTKSAKSGFVSSVKSGKDGKPEPASKGRGDAKGKDSPQPPLDKGKKPGGVGDKLLKSVSPSSPKAKKPLIMSVSVNYDRSMLPRLPNEDRLMVDPKKMAMYKEVMQYDDIYELKPPVKMNRASNTSRNKSSRNTNTEQQSQARHTGITGVVSATTDNQRSSKISKLVQGHAKTNGTAKMTTGYIPNSCDVQKFQGKSWTDSRPVTCRPEPVDCCSKLVECSPKPIECRPKPDSHRMSKLPTPSVLRLTARVGTDVGIAHHGTAVQVRILHRSSRSRILDDLVNEFGNVFTLDLKDPNEHANAVSVIKKNLNKKTLKLEEPNKMAIMVSTHKKLTNKKAIIRNVHNRVKMGLLDGKVQSRQSILLESNIDMLISNMKRFPIKLTLWAKDDSVNRLGSIQIPWSPVYIEYLHKITIKQDQAPAVVRGGYNVFDEYTSKRIATIRLNIKLTYIKDKITSSLQSLSEDNKNAEFDSKATTILSSVKDNPVNLIQETGIIKTIYSGGKRRFKTTNRTISEVTKRATKAETPINVTSEYKPPEELSAVEAIIDINVLGKKCNLNHSKNKLIKSDTDLDINKQIQNIKTKSCAHVSQEQRNVLKYIFGESKERLSNQVYCVGYFTVENDFAKSPVTSSVSLKESGSEKNYYKTKSPVTSSAPSKTSCSEKNYDKTKSPVTSSVPSKASGSDKNDDKTKSPVTSSVSSKAYGTEKDYDKKSGQDDGASVNVLDRLADSISVTKCKQVECANKEIDEEVPESPDKRIVLDLKSLNRECCDVVQTVEEVTGGMEAKMIFKKDDCYCSCECSFGFTKNTKYCGICGGYEKAGEDFSRKPPNMPFPCPIFHNLVDKNKLKSYSSGSFRPLWRPGATNKHVVRLLRMAKNPGEVFHKKKKKVTGSKKPLKRPLLVVQKKDGEYTVTMETMKTYQKPRTVNQNPYEDKPVHTYTIGRTEEENCERRKKKERKNRRLEREQRNFVESAFRDICNEICLKTYQQALGILPGAEDPDCPCYPAQPGADKTNLDLSCSCSEDKSYISSDTDCDEWVVEFTPPSATFDQAFKSKKVVKVDNTSQYTYLDYQVKLFDAYGKPIPRFFKGPDGRIQCSDLGGFWSPEHKWLEINNDGYIAPDGRWAPMNFIGPGGDKIDGQSGKFQGVNAEWLDVGIDGFVDCHGRWKFYPKPRRISPQNKKPRRDTSKKGAREKKNDKVPYQHSQVSWSCFGDVSPKQLSKIGIVGHGHDRKTLMAVLQKMLAQGEDVKIPRPSTVPRMPTPKKGKRRRAITPRAIEELLMERIKCRHRVPSDKGILAVDEYGNKTYFKKKRCKSKRQKQRMVNLAHQGISLSSFHVPCFNSSLNAEMMKQHQYQSEIVKKKYVSISTQAR</sequence>
<feature type="compositionally biased region" description="Polar residues" evidence="1">
    <location>
        <begin position="1774"/>
        <end position="1788"/>
    </location>
</feature>
<organism evidence="2 3">
    <name type="scientific">Operophtera brumata</name>
    <name type="common">Winter moth</name>
    <name type="synonym">Phalaena brumata</name>
    <dbReference type="NCBI Taxonomy" id="104452"/>
    <lineage>
        <taxon>Eukaryota</taxon>
        <taxon>Metazoa</taxon>
        <taxon>Ecdysozoa</taxon>
        <taxon>Arthropoda</taxon>
        <taxon>Hexapoda</taxon>
        <taxon>Insecta</taxon>
        <taxon>Pterygota</taxon>
        <taxon>Neoptera</taxon>
        <taxon>Endopterygota</taxon>
        <taxon>Lepidoptera</taxon>
        <taxon>Glossata</taxon>
        <taxon>Ditrysia</taxon>
        <taxon>Geometroidea</taxon>
        <taxon>Geometridae</taxon>
        <taxon>Larentiinae</taxon>
        <taxon>Operophtera</taxon>
    </lineage>
</organism>
<dbReference type="Proteomes" id="UP000037510">
    <property type="component" value="Unassembled WGS sequence"/>
</dbReference>
<feature type="compositionally biased region" description="Basic and acidic residues" evidence="1">
    <location>
        <begin position="1141"/>
        <end position="1161"/>
    </location>
</feature>
<reference evidence="2 3" key="1">
    <citation type="journal article" date="2015" name="Genome Biol. Evol.">
        <title>The genome of winter moth (Operophtera brumata) provides a genomic perspective on sexual dimorphism and phenology.</title>
        <authorList>
            <person name="Derks M.F."/>
            <person name="Smit S."/>
            <person name="Salis L."/>
            <person name="Schijlen E."/>
            <person name="Bossers A."/>
            <person name="Mateman C."/>
            <person name="Pijl A.S."/>
            <person name="de Ridder D."/>
            <person name="Groenen M.A."/>
            <person name="Visser M.E."/>
            <person name="Megens H.J."/>
        </authorList>
    </citation>
    <scope>NUCLEOTIDE SEQUENCE [LARGE SCALE GENOMIC DNA]</scope>
    <source>
        <strain evidence="2">WM2013NL</strain>
        <tissue evidence="2">Head and thorax</tissue>
    </source>
</reference>
<gene>
    <name evidence="2" type="ORF">OBRU01_22777</name>
</gene>
<feature type="region of interest" description="Disordered" evidence="1">
    <location>
        <begin position="2297"/>
        <end position="2327"/>
    </location>
</feature>
<feature type="compositionally biased region" description="Low complexity" evidence="1">
    <location>
        <begin position="1246"/>
        <end position="1262"/>
    </location>
</feature>
<feature type="compositionally biased region" description="Pro residues" evidence="1">
    <location>
        <begin position="51"/>
        <end position="60"/>
    </location>
</feature>
<dbReference type="EMBL" id="JTDY01007157">
    <property type="protein sequence ID" value="KOB65426.1"/>
    <property type="molecule type" value="Genomic_DNA"/>
</dbReference>
<proteinExistence type="predicted"/>
<accession>A0A0L7KQT5</accession>
<feature type="compositionally biased region" description="Basic and acidic residues" evidence="1">
    <location>
        <begin position="1830"/>
        <end position="1841"/>
    </location>
</feature>
<feature type="region of interest" description="Disordered" evidence="1">
    <location>
        <begin position="1130"/>
        <end position="1191"/>
    </location>
</feature>
<feature type="compositionally biased region" description="Basic and acidic residues" evidence="1">
    <location>
        <begin position="2310"/>
        <end position="2326"/>
    </location>
</feature>
<evidence type="ECO:0000256" key="1">
    <source>
        <dbReference type="SAM" id="MobiDB-lite"/>
    </source>
</evidence>
<feature type="compositionally biased region" description="Basic residues" evidence="1">
    <location>
        <begin position="62"/>
        <end position="82"/>
    </location>
</feature>
<feature type="compositionally biased region" description="Basic and acidic residues" evidence="1">
    <location>
        <begin position="737"/>
        <end position="759"/>
    </location>
</feature>
<evidence type="ECO:0008006" key="4">
    <source>
        <dbReference type="Google" id="ProtNLM"/>
    </source>
</evidence>
<feature type="compositionally biased region" description="Polar residues" evidence="1">
    <location>
        <begin position="1796"/>
        <end position="1807"/>
    </location>
</feature>
<feature type="compositionally biased region" description="Low complexity" evidence="1">
    <location>
        <begin position="1130"/>
        <end position="1140"/>
    </location>
</feature>
<evidence type="ECO:0000313" key="2">
    <source>
        <dbReference type="EMBL" id="KOB65426.1"/>
    </source>
</evidence>
<feature type="region of interest" description="Disordered" evidence="1">
    <location>
        <begin position="899"/>
        <end position="919"/>
    </location>
</feature>
<comment type="caution">
    <text evidence="2">The sequence shown here is derived from an EMBL/GenBank/DDBJ whole genome shotgun (WGS) entry which is preliminary data.</text>
</comment>
<feature type="region of interest" description="Disordered" evidence="1">
    <location>
        <begin position="47"/>
        <end position="86"/>
    </location>
</feature>
<feature type="compositionally biased region" description="Low complexity" evidence="1">
    <location>
        <begin position="715"/>
        <end position="725"/>
    </location>
</feature>
<name>A0A0L7KQT5_OPEBR</name>
<evidence type="ECO:0000313" key="3">
    <source>
        <dbReference type="Proteomes" id="UP000037510"/>
    </source>
</evidence>
<feature type="compositionally biased region" description="Basic and acidic residues" evidence="1">
    <location>
        <begin position="767"/>
        <end position="781"/>
    </location>
</feature>
<feature type="region of interest" description="Disordered" evidence="1">
    <location>
        <begin position="1241"/>
        <end position="1274"/>
    </location>
</feature>
<dbReference type="STRING" id="104452.A0A0L7KQT5"/>
<feature type="compositionally biased region" description="Low complexity" evidence="1">
    <location>
        <begin position="1818"/>
        <end position="1827"/>
    </location>
</feature>
<feature type="region of interest" description="Disordered" evidence="1">
    <location>
        <begin position="2070"/>
        <end position="2090"/>
    </location>
</feature>
<feature type="region of interest" description="Disordered" evidence="1">
    <location>
        <begin position="694"/>
        <end position="784"/>
    </location>
</feature>
<protein>
    <recommendedName>
        <fullName evidence="4">DUF4776 domain-containing protein</fullName>
    </recommendedName>
</protein>
<feature type="compositionally biased region" description="Basic and acidic residues" evidence="1">
    <location>
        <begin position="1808"/>
        <end position="1817"/>
    </location>
</feature>
<feature type="compositionally biased region" description="Basic residues" evidence="1">
    <location>
        <begin position="2077"/>
        <end position="2087"/>
    </location>
</feature>
<keyword evidence="3" id="KW-1185">Reference proteome</keyword>
<dbReference type="Pfam" id="PF14924">
    <property type="entry name" value="MAP10_N"/>
    <property type="match status" value="2"/>
</dbReference>
<feature type="region of interest" description="Disordered" evidence="1">
    <location>
        <begin position="1754"/>
        <end position="1844"/>
    </location>
</feature>